<evidence type="ECO:0000256" key="1">
    <source>
        <dbReference type="SAM" id="MobiDB-lite"/>
    </source>
</evidence>
<feature type="region of interest" description="Disordered" evidence="1">
    <location>
        <begin position="1"/>
        <end position="65"/>
    </location>
</feature>
<dbReference type="Proteomes" id="UP000009097">
    <property type="component" value="Unassembled WGS sequence"/>
</dbReference>
<sequence>MSESGSGIVSRSRCHLQKSWMPGDSTPLKITSSQPPAIYETSGRPTPITLDPENENPGNLSALSK</sequence>
<evidence type="ECO:0000313" key="3">
    <source>
        <dbReference type="Proteomes" id="UP000009097"/>
    </source>
</evidence>
<gene>
    <name evidence="2" type="ORF">FOXG_21166</name>
</gene>
<dbReference type="KEGG" id="fox:FOXG_21166"/>
<dbReference type="AlphaFoldDB" id="A0A0J9VUY9"/>
<accession>A0A0J9VUY9</accession>
<dbReference type="GeneID" id="28961872"/>
<protein>
    <submittedName>
        <fullName evidence="2">Uncharacterized protein</fullName>
    </submittedName>
</protein>
<reference evidence="2" key="2">
    <citation type="journal article" date="2010" name="Nature">
        <title>Comparative genomics reveals mobile pathogenicity chromosomes in Fusarium.</title>
        <authorList>
            <person name="Ma L.J."/>
            <person name="van der Does H.C."/>
            <person name="Borkovich K.A."/>
            <person name="Coleman J.J."/>
            <person name="Daboussi M.J."/>
            <person name="Di Pietro A."/>
            <person name="Dufresne M."/>
            <person name="Freitag M."/>
            <person name="Grabherr M."/>
            <person name="Henrissat B."/>
            <person name="Houterman P.M."/>
            <person name="Kang S."/>
            <person name="Shim W.B."/>
            <person name="Woloshuk C."/>
            <person name="Xie X."/>
            <person name="Xu J.R."/>
            <person name="Antoniw J."/>
            <person name="Baker S.E."/>
            <person name="Bluhm B.H."/>
            <person name="Breakspear A."/>
            <person name="Brown D.W."/>
            <person name="Butchko R.A."/>
            <person name="Chapman S."/>
            <person name="Coulson R."/>
            <person name="Coutinho P.M."/>
            <person name="Danchin E.G."/>
            <person name="Diener A."/>
            <person name="Gale L.R."/>
            <person name="Gardiner D.M."/>
            <person name="Goff S."/>
            <person name="Hammond-Kosack K.E."/>
            <person name="Hilburn K."/>
            <person name="Hua-Van A."/>
            <person name="Jonkers W."/>
            <person name="Kazan K."/>
            <person name="Kodira C.D."/>
            <person name="Koehrsen M."/>
            <person name="Kumar L."/>
            <person name="Lee Y.H."/>
            <person name="Li L."/>
            <person name="Manners J.M."/>
            <person name="Miranda-Saavedra D."/>
            <person name="Mukherjee M."/>
            <person name="Park G."/>
            <person name="Park J."/>
            <person name="Park S.Y."/>
            <person name="Proctor R.H."/>
            <person name="Regev A."/>
            <person name="Ruiz-Roldan M.C."/>
            <person name="Sain D."/>
            <person name="Sakthikumar S."/>
            <person name="Sykes S."/>
            <person name="Schwartz D.C."/>
            <person name="Turgeon B.G."/>
            <person name="Wapinski I."/>
            <person name="Yoder O."/>
            <person name="Young S."/>
            <person name="Zeng Q."/>
            <person name="Zhou S."/>
            <person name="Galagan J."/>
            <person name="Cuomo C.A."/>
            <person name="Kistler H.C."/>
            <person name="Rep M."/>
        </authorList>
    </citation>
    <scope>NUCLEOTIDE SEQUENCE [LARGE SCALE GENOMIC DNA]</scope>
    <source>
        <strain evidence="2">4287</strain>
    </source>
</reference>
<proteinExistence type="predicted"/>
<dbReference type="RefSeq" id="XP_018252683.1">
    <property type="nucleotide sequence ID" value="XM_018401494.1"/>
</dbReference>
<evidence type="ECO:0000313" key="2">
    <source>
        <dbReference type="EMBL" id="KNB14638.1"/>
    </source>
</evidence>
<dbReference type="EMBL" id="DS231714">
    <property type="protein sequence ID" value="KNB14638.1"/>
    <property type="molecule type" value="Genomic_DNA"/>
</dbReference>
<dbReference type="VEuPathDB" id="FungiDB:FOXG_21166"/>
<reference evidence="2" key="1">
    <citation type="submission" date="2007-04" db="EMBL/GenBank/DDBJ databases">
        <authorList>
            <consortium name="The Broad Institute Genome Sequencing Platform"/>
            <person name="Birren B."/>
            <person name="Lander E."/>
            <person name="Galagan J."/>
            <person name="Nusbaum C."/>
            <person name="Devon K."/>
            <person name="Ma L.-J."/>
            <person name="Jaffe D."/>
            <person name="Butler J."/>
            <person name="Alvarez P."/>
            <person name="Gnerre S."/>
            <person name="Grabherr M."/>
            <person name="Kleber M."/>
            <person name="Mauceli E."/>
            <person name="Brockman W."/>
            <person name="MacCallum I.A."/>
            <person name="Young S."/>
            <person name="LaButti K."/>
            <person name="DeCaprio D."/>
            <person name="Crawford M."/>
            <person name="Koehrsen M."/>
            <person name="Engels R."/>
            <person name="Montgomery P."/>
            <person name="Pearson M."/>
            <person name="Howarth C."/>
            <person name="Larson L."/>
            <person name="White J."/>
            <person name="O'Leary S."/>
            <person name="Kodira C."/>
            <person name="Zeng Q."/>
            <person name="Yandava C."/>
            <person name="Alvarado L."/>
            <person name="Kistler C."/>
            <person name="Shim W.-B."/>
            <person name="Kang S."/>
            <person name="Woloshuk C."/>
        </authorList>
    </citation>
    <scope>NUCLEOTIDE SEQUENCE</scope>
    <source>
        <strain evidence="2">4287</strain>
    </source>
</reference>
<organism evidence="2 3">
    <name type="scientific">Fusarium oxysporum f. sp. lycopersici (strain 4287 / CBS 123668 / FGSC 9935 / NRRL 34936)</name>
    <name type="common">Fusarium vascular wilt of tomato</name>
    <dbReference type="NCBI Taxonomy" id="426428"/>
    <lineage>
        <taxon>Eukaryota</taxon>
        <taxon>Fungi</taxon>
        <taxon>Dikarya</taxon>
        <taxon>Ascomycota</taxon>
        <taxon>Pezizomycotina</taxon>
        <taxon>Sordariomycetes</taxon>
        <taxon>Hypocreomycetidae</taxon>
        <taxon>Hypocreales</taxon>
        <taxon>Nectriaceae</taxon>
        <taxon>Fusarium</taxon>
        <taxon>Fusarium oxysporum species complex</taxon>
    </lineage>
</organism>
<feature type="compositionally biased region" description="Polar residues" evidence="1">
    <location>
        <begin position="56"/>
        <end position="65"/>
    </location>
</feature>
<name>A0A0J9VUY9_FUSO4</name>